<dbReference type="EMBL" id="BAAAXF010000064">
    <property type="protein sequence ID" value="GAA3502204.1"/>
    <property type="molecule type" value="Genomic_DNA"/>
</dbReference>
<feature type="compositionally biased region" description="Polar residues" evidence="1">
    <location>
        <begin position="162"/>
        <end position="175"/>
    </location>
</feature>
<dbReference type="SUPFAM" id="SSF51445">
    <property type="entry name" value="(Trans)glycosidases"/>
    <property type="match status" value="1"/>
</dbReference>
<dbReference type="Proteomes" id="UP001501455">
    <property type="component" value="Unassembled WGS sequence"/>
</dbReference>
<accession>A0ABP6U6D9</accession>
<feature type="compositionally biased region" description="Basic residues" evidence="1">
    <location>
        <begin position="187"/>
        <end position="197"/>
    </location>
</feature>
<organism evidence="2 3">
    <name type="scientific">Streptomyces prasinosporus</name>
    <dbReference type="NCBI Taxonomy" id="68256"/>
    <lineage>
        <taxon>Bacteria</taxon>
        <taxon>Bacillati</taxon>
        <taxon>Actinomycetota</taxon>
        <taxon>Actinomycetes</taxon>
        <taxon>Kitasatosporales</taxon>
        <taxon>Streptomycetaceae</taxon>
        <taxon>Streptomyces</taxon>
        <taxon>Streptomyces albogriseolus group</taxon>
    </lineage>
</organism>
<dbReference type="InterPro" id="IPR017853">
    <property type="entry name" value="GH"/>
</dbReference>
<evidence type="ECO:0000313" key="2">
    <source>
        <dbReference type="EMBL" id="GAA3502204.1"/>
    </source>
</evidence>
<feature type="compositionally biased region" description="Low complexity" evidence="1">
    <location>
        <begin position="30"/>
        <end position="41"/>
    </location>
</feature>
<proteinExistence type="predicted"/>
<comment type="caution">
    <text evidence="2">The sequence shown here is derived from an EMBL/GenBank/DDBJ whole genome shotgun (WGS) entry which is preliminary data.</text>
</comment>
<feature type="compositionally biased region" description="Low complexity" evidence="1">
    <location>
        <begin position="49"/>
        <end position="60"/>
    </location>
</feature>
<keyword evidence="3" id="KW-1185">Reference proteome</keyword>
<feature type="region of interest" description="Disordered" evidence="1">
    <location>
        <begin position="1"/>
        <end position="64"/>
    </location>
</feature>
<protein>
    <recommendedName>
        <fullName evidence="4">GH18 domain-containing protein</fullName>
    </recommendedName>
</protein>
<feature type="region of interest" description="Disordered" evidence="1">
    <location>
        <begin position="152"/>
        <end position="197"/>
    </location>
</feature>
<name>A0ABP6U6D9_9ACTN</name>
<reference evidence="3" key="1">
    <citation type="journal article" date="2019" name="Int. J. Syst. Evol. Microbiol.">
        <title>The Global Catalogue of Microorganisms (GCM) 10K type strain sequencing project: providing services to taxonomists for standard genome sequencing and annotation.</title>
        <authorList>
            <consortium name="The Broad Institute Genomics Platform"/>
            <consortium name="The Broad Institute Genome Sequencing Center for Infectious Disease"/>
            <person name="Wu L."/>
            <person name="Ma J."/>
        </authorList>
    </citation>
    <scope>NUCLEOTIDE SEQUENCE [LARGE SCALE GENOMIC DNA]</scope>
    <source>
        <strain evidence="3">JCM 4816</strain>
    </source>
</reference>
<evidence type="ECO:0008006" key="4">
    <source>
        <dbReference type="Google" id="ProtNLM"/>
    </source>
</evidence>
<evidence type="ECO:0000256" key="1">
    <source>
        <dbReference type="SAM" id="MobiDB-lite"/>
    </source>
</evidence>
<dbReference type="Gene3D" id="3.20.20.80">
    <property type="entry name" value="Glycosidases"/>
    <property type="match status" value="1"/>
</dbReference>
<gene>
    <name evidence="2" type="ORF">GCM10019016_093120</name>
</gene>
<evidence type="ECO:0000313" key="3">
    <source>
        <dbReference type="Proteomes" id="UP001501455"/>
    </source>
</evidence>
<sequence length="197" mass="20421">MSAQLPWRGTHRAAPLASPGETRSRPRPPSRACCSRLSRPPSRTPPARSPAAPTASTGPPGVDVPWDGITHVDYAFAHVGKDDRLSVGPDTAADPATGTTWPGVAGAETGPALPHQGRFTLFAKFKKQHPDVKTLIAVGGWAETGGCFDDGGNRVDPGGFPSTATHGDGSVNQAGIDTKESPAGSHPMRHAKNLGTR</sequence>